<dbReference type="BioCyc" id="TSAC1094508:GLMA-467-MONOMER"/>
<dbReference type="KEGG" id="tsh:Tsac_0469"/>
<sequence length="59" mass="6927">MTYAIAILLVLNIFLTIILLIESKKDNFSTTLKTEMAQNRKELMDNLSQSRKEMMVEYK</sequence>
<keyword evidence="1" id="KW-0812">Transmembrane</keyword>
<evidence type="ECO:0000313" key="3">
    <source>
        <dbReference type="Proteomes" id="UP000006178"/>
    </source>
</evidence>
<dbReference type="AlphaFoldDB" id="I3VSK2"/>
<keyword evidence="3" id="KW-1185">Reference proteome</keyword>
<evidence type="ECO:0000256" key="1">
    <source>
        <dbReference type="SAM" id="Phobius"/>
    </source>
</evidence>
<dbReference type="EMBL" id="CP003184">
    <property type="protein sequence ID" value="AFK85497.1"/>
    <property type="molecule type" value="Genomic_DNA"/>
</dbReference>
<keyword evidence="1" id="KW-1133">Transmembrane helix</keyword>
<dbReference type="STRING" id="1094508.Tsac_0469"/>
<feature type="transmembrane region" description="Helical" evidence="1">
    <location>
        <begin position="6"/>
        <end position="23"/>
    </location>
</feature>
<gene>
    <name evidence="2" type="ordered locus">Tsac_0469</name>
</gene>
<name>I3VSK2_THESW</name>
<dbReference type="PATRIC" id="fig|1094508.3.peg.474"/>
<protein>
    <submittedName>
        <fullName evidence="2">Uncharacterized protein</fullName>
    </submittedName>
</protein>
<organism evidence="2 3">
    <name type="scientific">Thermoanaerobacterium saccharolyticum (strain DSM 8691 / JW/SL-YS485)</name>
    <dbReference type="NCBI Taxonomy" id="1094508"/>
    <lineage>
        <taxon>Bacteria</taxon>
        <taxon>Bacillati</taxon>
        <taxon>Bacillota</taxon>
        <taxon>Clostridia</taxon>
        <taxon>Thermoanaerobacterales</taxon>
        <taxon>Thermoanaerobacteraceae</taxon>
        <taxon>Thermoanaerobacterium</taxon>
    </lineage>
</organism>
<proteinExistence type="predicted"/>
<dbReference type="RefSeq" id="WP_014757417.1">
    <property type="nucleotide sequence ID" value="NC_017992.1"/>
</dbReference>
<keyword evidence="1" id="KW-0472">Membrane</keyword>
<evidence type="ECO:0000313" key="2">
    <source>
        <dbReference type="EMBL" id="AFK85497.1"/>
    </source>
</evidence>
<accession>I3VSK2</accession>
<dbReference type="Proteomes" id="UP000006178">
    <property type="component" value="Chromosome"/>
</dbReference>
<reference evidence="2 3" key="1">
    <citation type="journal article" date="2014" name="Appl. Environ. Microbiol.">
        <title>Profile of Secreted Hydrolases, Associated Proteins, and SlpA in Thermoanaerobacterium saccharolyticum during the Degradation of Hemicellulose.</title>
        <authorList>
            <person name="Currie D.H."/>
            <person name="Guss A.M."/>
            <person name="Herring C.D."/>
            <person name="Giannone R.J."/>
            <person name="Johnson C.M."/>
            <person name="Lankford P.K."/>
            <person name="Brown S.D."/>
            <person name="Hettich R.L."/>
            <person name="Lynd L.R."/>
        </authorList>
    </citation>
    <scope>NUCLEOTIDE SEQUENCE [LARGE SCALE GENOMIC DNA]</scope>
    <source>
        <strain evidence="3">DSM 8691 / JW/SL-YS485</strain>
    </source>
</reference>